<sequence>MTWVWERIADKRAPRLERCGTALQVRIMRRAPLLLLPLLAACGQAAEAPVAETQRVSLDESAEREAMAEDSPDTSEAGWTVEEDGQAISFGNGEAEPFLTLDCQLDTAEPELRIIRHATALPGQEALFPIIGNGINARFLADATFAEDRWQWEARLLASDARLDVFGGTRDLIATLPGRGTLEIAGDRLPGEFVEWCRAGGTPPELAESEATEVSLAAKHE</sequence>
<dbReference type="RefSeq" id="WP_047007414.1">
    <property type="nucleotide sequence ID" value="NZ_CP018097.1"/>
</dbReference>
<feature type="region of interest" description="Disordered" evidence="1">
    <location>
        <begin position="202"/>
        <end position="221"/>
    </location>
</feature>
<keyword evidence="3" id="KW-1185">Reference proteome</keyword>
<dbReference type="PATRIC" id="fig|502682.8.peg.2379"/>
<dbReference type="Proteomes" id="UP000053070">
    <property type="component" value="Unassembled WGS sequence"/>
</dbReference>
<reference evidence="2 3" key="1">
    <citation type="submission" date="2015-04" db="EMBL/GenBank/DDBJ databases">
        <title>The draft genome sequence of Erythrobacr gangjinensis K7-2.</title>
        <authorList>
            <person name="Zhuang L."/>
            <person name="Liu Y."/>
            <person name="Shao Z."/>
        </authorList>
    </citation>
    <scope>NUCLEOTIDE SEQUENCE [LARGE SCALE GENOMIC DNA]</scope>
    <source>
        <strain evidence="2 3">K7-2</strain>
    </source>
</reference>
<gene>
    <name evidence="2" type="ORF">AAW01_11660</name>
</gene>
<feature type="region of interest" description="Disordered" evidence="1">
    <location>
        <begin position="53"/>
        <end position="79"/>
    </location>
</feature>
<dbReference type="KEGG" id="egn:BMF35_a1326"/>
<feature type="compositionally biased region" description="Basic and acidic residues" evidence="1">
    <location>
        <begin position="57"/>
        <end position="67"/>
    </location>
</feature>
<comment type="caution">
    <text evidence="2">The sequence shown here is derived from an EMBL/GenBank/DDBJ whole genome shotgun (WGS) entry which is preliminary data.</text>
</comment>
<name>A0A0G9MMU7_9SPHN</name>
<dbReference type="EMBL" id="LBHC01000002">
    <property type="protein sequence ID" value="KLE32066.1"/>
    <property type="molecule type" value="Genomic_DNA"/>
</dbReference>
<dbReference type="OrthoDB" id="7391054at2"/>
<evidence type="ECO:0000313" key="2">
    <source>
        <dbReference type="EMBL" id="KLE32066.1"/>
    </source>
</evidence>
<accession>A0A0G9MMU7</accession>
<dbReference type="AlphaFoldDB" id="A0A0G9MMU7"/>
<proteinExistence type="predicted"/>
<evidence type="ECO:0000256" key="1">
    <source>
        <dbReference type="SAM" id="MobiDB-lite"/>
    </source>
</evidence>
<protein>
    <submittedName>
        <fullName evidence="2">Uncharacterized protein</fullName>
    </submittedName>
</protein>
<organism evidence="2 3">
    <name type="scientific">Aurantiacibacter gangjinensis</name>
    <dbReference type="NCBI Taxonomy" id="502682"/>
    <lineage>
        <taxon>Bacteria</taxon>
        <taxon>Pseudomonadati</taxon>
        <taxon>Pseudomonadota</taxon>
        <taxon>Alphaproteobacteria</taxon>
        <taxon>Sphingomonadales</taxon>
        <taxon>Erythrobacteraceae</taxon>
        <taxon>Aurantiacibacter</taxon>
    </lineage>
</organism>
<evidence type="ECO:0000313" key="3">
    <source>
        <dbReference type="Proteomes" id="UP000053070"/>
    </source>
</evidence>